<name>A0A3L6S6J9_PANMI</name>
<dbReference type="Proteomes" id="UP000275267">
    <property type="component" value="Unassembled WGS sequence"/>
</dbReference>
<feature type="compositionally biased region" description="Basic residues" evidence="1">
    <location>
        <begin position="174"/>
        <end position="183"/>
    </location>
</feature>
<proteinExistence type="predicted"/>
<dbReference type="PANTHER" id="PTHR34591">
    <property type="entry name" value="OS03G0653100 PROTEIN-RELATED"/>
    <property type="match status" value="1"/>
</dbReference>
<dbReference type="AlphaFoldDB" id="A0A3L6S6J9"/>
<dbReference type="EMBL" id="PQIB02000005">
    <property type="protein sequence ID" value="RLN15656.1"/>
    <property type="molecule type" value="Genomic_DNA"/>
</dbReference>
<dbReference type="OrthoDB" id="639965at2759"/>
<gene>
    <name evidence="2" type="ORF">C2845_PM02G03470</name>
</gene>
<evidence type="ECO:0000256" key="1">
    <source>
        <dbReference type="SAM" id="MobiDB-lite"/>
    </source>
</evidence>
<sequence>MREVYLGKSEKGVCIASCDHHGLLQVWMLDESCGRMEWFMKHNCNLMYVLRKNYYLQASGPWVLQDVNYNLYRDHLFPNSIKEALVEEKYDWDSDNDNVLLGNEDRAERHHCGHHWNSCKVQDSGNMYPTEYEYFADMWPDINVSFPYTPSWTSGLTEAAKLIRRAQVNRVLRHGAPRARRTGNKQQGIKFHMPSGKSAASQRLRKNQIKSDNL</sequence>
<reference evidence="3" key="1">
    <citation type="journal article" date="2019" name="Nat. Commun.">
        <title>The genome of broomcorn millet.</title>
        <authorList>
            <person name="Zou C."/>
            <person name="Miki D."/>
            <person name="Li D."/>
            <person name="Tang Q."/>
            <person name="Xiao L."/>
            <person name="Rajput S."/>
            <person name="Deng P."/>
            <person name="Jia W."/>
            <person name="Huang R."/>
            <person name="Zhang M."/>
            <person name="Sun Y."/>
            <person name="Hu J."/>
            <person name="Fu X."/>
            <person name="Schnable P.S."/>
            <person name="Li F."/>
            <person name="Zhang H."/>
            <person name="Feng B."/>
            <person name="Zhu X."/>
            <person name="Liu R."/>
            <person name="Schnable J.C."/>
            <person name="Zhu J.-K."/>
            <person name="Zhang H."/>
        </authorList>
    </citation>
    <scope>NUCLEOTIDE SEQUENCE [LARGE SCALE GENOMIC DNA]</scope>
</reference>
<evidence type="ECO:0008006" key="4">
    <source>
        <dbReference type="Google" id="ProtNLM"/>
    </source>
</evidence>
<comment type="caution">
    <text evidence="2">The sequence shown here is derived from an EMBL/GenBank/DDBJ whole genome shotgun (WGS) entry which is preliminary data.</text>
</comment>
<keyword evidence="3" id="KW-1185">Reference proteome</keyword>
<organism evidence="2 3">
    <name type="scientific">Panicum miliaceum</name>
    <name type="common">Proso millet</name>
    <name type="synonym">Broomcorn millet</name>
    <dbReference type="NCBI Taxonomy" id="4540"/>
    <lineage>
        <taxon>Eukaryota</taxon>
        <taxon>Viridiplantae</taxon>
        <taxon>Streptophyta</taxon>
        <taxon>Embryophyta</taxon>
        <taxon>Tracheophyta</taxon>
        <taxon>Spermatophyta</taxon>
        <taxon>Magnoliopsida</taxon>
        <taxon>Liliopsida</taxon>
        <taxon>Poales</taxon>
        <taxon>Poaceae</taxon>
        <taxon>PACMAD clade</taxon>
        <taxon>Panicoideae</taxon>
        <taxon>Panicodae</taxon>
        <taxon>Paniceae</taxon>
        <taxon>Panicinae</taxon>
        <taxon>Panicum</taxon>
        <taxon>Panicum sect. Panicum</taxon>
    </lineage>
</organism>
<accession>A0A3L6S6J9</accession>
<feature type="region of interest" description="Disordered" evidence="1">
    <location>
        <begin position="174"/>
        <end position="214"/>
    </location>
</feature>
<protein>
    <recommendedName>
        <fullName evidence="4">F-box associated domain-containing protein</fullName>
    </recommendedName>
</protein>
<evidence type="ECO:0000313" key="2">
    <source>
        <dbReference type="EMBL" id="RLN15656.1"/>
    </source>
</evidence>
<evidence type="ECO:0000313" key="3">
    <source>
        <dbReference type="Proteomes" id="UP000275267"/>
    </source>
</evidence>